<dbReference type="Proteomes" id="UP001203687">
    <property type="component" value="Unassembled WGS sequence"/>
</dbReference>
<comment type="caution">
    <text evidence="2">The sequence shown here is derived from an EMBL/GenBank/DDBJ whole genome shotgun (WGS) entry which is preliminary data.</text>
</comment>
<gene>
    <name evidence="2" type="ORF">MUY34_16740</name>
</gene>
<dbReference type="RefSeq" id="WP_248413994.1">
    <property type="nucleotide sequence ID" value="NZ_JALPQF010000029.1"/>
</dbReference>
<evidence type="ECO:0000313" key="3">
    <source>
        <dbReference type="Proteomes" id="UP001203687"/>
    </source>
</evidence>
<name>A0ABT0HDZ3_9FLAO</name>
<reference evidence="2" key="1">
    <citation type="submission" date="2022-04" db="EMBL/GenBank/DDBJ databases">
        <authorList>
            <person name="Ren T."/>
        </authorList>
    </citation>
    <scope>NUCLEOTIDE SEQUENCE</scope>
    <source>
        <strain evidence="2">F63249</strain>
    </source>
</reference>
<sequence>MLSEGKTGKYFKYAIGEIILVVIGILIALQINNWNEERKVNKERTQLLKSIKADLETDVEEITSFLTQTKEGQKYLQDASQKISSTSFPLDSLIHFVKDELFIYVDAFNGFNNNTYNSAKSSGKVEIIEDDIKRALFDLSIMQERIARDDSKFYDVHLDEFLDFNGAYPLNTPFTFVKSGSVKNLMWSDINKKDLALKLNDWGTSKYNLYRMRIPDFENVLEQTKAVLVLIEHNQ</sequence>
<keyword evidence="3" id="KW-1185">Reference proteome</keyword>
<evidence type="ECO:0000256" key="1">
    <source>
        <dbReference type="SAM" id="Phobius"/>
    </source>
</evidence>
<feature type="transmembrane region" description="Helical" evidence="1">
    <location>
        <begin position="12"/>
        <end position="31"/>
    </location>
</feature>
<evidence type="ECO:0000313" key="2">
    <source>
        <dbReference type="EMBL" id="MCK8482274.1"/>
    </source>
</evidence>
<proteinExistence type="predicted"/>
<keyword evidence="1" id="KW-1133">Transmembrane helix</keyword>
<accession>A0ABT0HDZ3</accession>
<keyword evidence="1" id="KW-0472">Membrane</keyword>
<dbReference type="InterPro" id="IPR045749">
    <property type="entry name" value="DUF6090"/>
</dbReference>
<protein>
    <submittedName>
        <fullName evidence="2">DUF6090 family protein</fullName>
    </submittedName>
</protein>
<keyword evidence="1" id="KW-0812">Transmembrane</keyword>
<dbReference type="EMBL" id="JALPQF010000029">
    <property type="protein sequence ID" value="MCK8482274.1"/>
    <property type="molecule type" value="Genomic_DNA"/>
</dbReference>
<dbReference type="Pfam" id="PF19578">
    <property type="entry name" value="DUF6090"/>
    <property type="match status" value="1"/>
</dbReference>
<organism evidence="2 3">
    <name type="scientific">Psychroserpens algicola</name>
    <dbReference type="NCBI Taxonomy" id="1719034"/>
    <lineage>
        <taxon>Bacteria</taxon>
        <taxon>Pseudomonadati</taxon>
        <taxon>Bacteroidota</taxon>
        <taxon>Flavobacteriia</taxon>
        <taxon>Flavobacteriales</taxon>
        <taxon>Flavobacteriaceae</taxon>
        <taxon>Psychroserpens</taxon>
    </lineage>
</organism>